<dbReference type="InterPro" id="IPR027417">
    <property type="entry name" value="P-loop_NTPase"/>
</dbReference>
<dbReference type="Gene3D" id="1.20.1560.10">
    <property type="entry name" value="ABC transporter type 1, transmembrane domain"/>
    <property type="match status" value="1"/>
</dbReference>
<dbReference type="InterPro" id="IPR003439">
    <property type="entry name" value="ABC_transporter-like_ATP-bd"/>
</dbReference>
<feature type="transmembrane region" description="Helical" evidence="11">
    <location>
        <begin position="7"/>
        <end position="26"/>
    </location>
</feature>
<dbReference type="PANTHER" id="PTHR43394">
    <property type="entry name" value="ATP-DEPENDENT PERMEASE MDL1, MITOCHONDRIAL"/>
    <property type="match status" value="1"/>
</dbReference>
<feature type="domain" description="ABC transmembrane type-1" evidence="13">
    <location>
        <begin position="10"/>
        <end position="300"/>
    </location>
</feature>
<comment type="subcellular location">
    <subcellularLocation>
        <location evidence="1">Cell membrane</location>
        <topology evidence="1">Multi-pass membrane protein</topology>
    </subcellularLocation>
</comment>
<feature type="transmembrane region" description="Helical" evidence="11">
    <location>
        <begin position="244"/>
        <end position="261"/>
    </location>
</feature>
<feature type="domain" description="ABC transporter" evidence="12">
    <location>
        <begin position="334"/>
        <end position="570"/>
    </location>
</feature>
<evidence type="ECO:0000313" key="15">
    <source>
        <dbReference type="Proteomes" id="UP000558284"/>
    </source>
</evidence>
<evidence type="ECO:0000256" key="5">
    <source>
        <dbReference type="ARBA" id="ARBA00022597"/>
    </source>
</evidence>
<accession>A0A838BDC6</accession>
<name>A0A838BDC6_9HYPH</name>
<dbReference type="SMART" id="SM00382">
    <property type="entry name" value="AAA"/>
    <property type="match status" value="1"/>
</dbReference>
<dbReference type="SUPFAM" id="SSF52540">
    <property type="entry name" value="P-loop containing nucleoside triphosphate hydrolases"/>
    <property type="match status" value="1"/>
</dbReference>
<keyword evidence="8 14" id="KW-0067">ATP-binding</keyword>
<dbReference type="PROSITE" id="PS00211">
    <property type="entry name" value="ABC_TRANSPORTER_1"/>
    <property type="match status" value="1"/>
</dbReference>
<dbReference type="Pfam" id="PF00005">
    <property type="entry name" value="ABC_tran"/>
    <property type="match status" value="1"/>
</dbReference>
<keyword evidence="7" id="KW-0547">Nucleotide-binding</keyword>
<dbReference type="SUPFAM" id="SSF90123">
    <property type="entry name" value="ABC transporter transmembrane region"/>
    <property type="match status" value="1"/>
</dbReference>
<gene>
    <name evidence="14" type="ORF">H0241_27130</name>
</gene>
<keyword evidence="5" id="KW-0762">Sugar transport</keyword>
<dbReference type="GO" id="GO:0015421">
    <property type="term" value="F:ABC-type oligopeptide transporter activity"/>
    <property type="evidence" value="ECO:0007669"/>
    <property type="project" value="TreeGrafter"/>
</dbReference>
<dbReference type="InterPro" id="IPR039421">
    <property type="entry name" value="Type_1_exporter"/>
</dbReference>
<protein>
    <submittedName>
        <fullName evidence="14">ABC transporter ATP-binding protein</fullName>
    </submittedName>
</protein>
<evidence type="ECO:0000256" key="4">
    <source>
        <dbReference type="ARBA" id="ARBA00022475"/>
    </source>
</evidence>
<dbReference type="InterPro" id="IPR036640">
    <property type="entry name" value="ABC1_TM_sf"/>
</dbReference>
<evidence type="ECO:0000256" key="2">
    <source>
        <dbReference type="ARBA" id="ARBA00005417"/>
    </source>
</evidence>
<evidence type="ECO:0000256" key="8">
    <source>
        <dbReference type="ARBA" id="ARBA00022840"/>
    </source>
</evidence>
<dbReference type="GO" id="GO:0005524">
    <property type="term" value="F:ATP binding"/>
    <property type="evidence" value="ECO:0007669"/>
    <property type="project" value="UniProtKB-KW"/>
</dbReference>
<evidence type="ECO:0000256" key="6">
    <source>
        <dbReference type="ARBA" id="ARBA00022692"/>
    </source>
</evidence>
<keyword evidence="4" id="KW-1003">Cell membrane</keyword>
<reference evidence="14 15" key="1">
    <citation type="submission" date="2020-07" db="EMBL/GenBank/DDBJ databases">
        <title>Definition of the novel symbiovar canariense within Mesorhizobium novociceri, a new species of genus Mesorhizobium nodulating Cicer canariense in the Caldera de Taburiente National Park (La Palma, Canary Islands).</title>
        <authorList>
            <person name="Leon-Barrios M."/>
            <person name="Perez-Yepez J."/>
            <person name="Flores-Felix J.D."/>
            <person name="Ramirez-Baena M.H."/>
            <person name="Pulido-Suarez L."/>
            <person name="Igual J.M."/>
            <person name="Velazquez E."/>
            <person name="Peix A."/>
        </authorList>
    </citation>
    <scope>NUCLEOTIDE SEQUENCE [LARGE SCALE GENOMIC DNA]</scope>
    <source>
        <strain evidence="14 15">CCANP35</strain>
    </source>
</reference>
<dbReference type="GO" id="GO:0005886">
    <property type="term" value="C:plasma membrane"/>
    <property type="evidence" value="ECO:0007669"/>
    <property type="project" value="UniProtKB-SubCell"/>
</dbReference>
<evidence type="ECO:0000256" key="7">
    <source>
        <dbReference type="ARBA" id="ARBA00022741"/>
    </source>
</evidence>
<dbReference type="PANTHER" id="PTHR43394:SF1">
    <property type="entry name" value="ATP-BINDING CASSETTE SUB-FAMILY B MEMBER 10, MITOCHONDRIAL"/>
    <property type="match status" value="1"/>
</dbReference>
<comment type="similarity">
    <text evidence="2">Belongs to the ABC transporter superfamily.</text>
</comment>
<dbReference type="EMBL" id="JACDTY010000017">
    <property type="protein sequence ID" value="MBA1143891.1"/>
    <property type="molecule type" value="Genomic_DNA"/>
</dbReference>
<evidence type="ECO:0000259" key="13">
    <source>
        <dbReference type="PROSITE" id="PS50929"/>
    </source>
</evidence>
<dbReference type="InterPro" id="IPR003593">
    <property type="entry name" value="AAA+_ATPase"/>
</dbReference>
<evidence type="ECO:0000256" key="9">
    <source>
        <dbReference type="ARBA" id="ARBA00022989"/>
    </source>
</evidence>
<feature type="transmembrane region" description="Helical" evidence="11">
    <location>
        <begin position="127"/>
        <end position="149"/>
    </location>
</feature>
<evidence type="ECO:0000313" key="14">
    <source>
        <dbReference type="EMBL" id="MBA1143891.1"/>
    </source>
</evidence>
<comment type="caution">
    <text evidence="14">The sequence shown here is derived from an EMBL/GenBank/DDBJ whole genome shotgun (WGS) entry which is preliminary data.</text>
</comment>
<evidence type="ECO:0000256" key="11">
    <source>
        <dbReference type="SAM" id="Phobius"/>
    </source>
</evidence>
<dbReference type="InterPro" id="IPR011527">
    <property type="entry name" value="ABC1_TM_dom"/>
</dbReference>
<dbReference type="AlphaFoldDB" id="A0A838BDC6"/>
<evidence type="ECO:0000259" key="12">
    <source>
        <dbReference type="PROSITE" id="PS50893"/>
    </source>
</evidence>
<proteinExistence type="inferred from homology"/>
<sequence length="586" mass="64285">MHLRHPWQVAFAIGSTFLAVILQLLIPQLLGRAIDQTQTTLGGGGVTAAAEEALWISALLLLAVSALRGIFTMTQNYFAEALGHHVGYELRLACYDKIQRLSFSFHDQVHSGDLITIGMLDLEGVRMYFSTGLVRACLLTMLIGIGAYMLISTDAVLGVLALSFVPFVGWRSSVMQLRLRATWLDLQERLSVLSRVMEENLGGIRVVRAFAAQDDEMLKFDQASNTALILAHDRVATYASNTSAMSLSFFASLGLVLWVGGNKLIADDISIGTLTTFLTTMTTLQIPVRQIGLMANAFARASTCGSRLFGLLDQDITVRDAPEARPLEISDGALRFDNVSFAYRGLENRPVLRNISFEARRGETVAIVGPPGSGKSTIAHLVPRFYDVTDGTITLDGQDIRRVTLATLRKAVAVVQQDAFLFTTTIENNIAYGDPWAKAQRVERASESAQLHNYILGLPAGYKTVVGERGVSLSGGQRQRLAIARIMMLHPSVVIFDDSTAAIDAATEQRIRTAMRLFAKDRVTIVISHRLSSLMYADQILFVDNGEIIERGTHQELLAKRGRYKALHDLQMRPADGMAIKNGDGR</sequence>
<keyword evidence="15" id="KW-1185">Reference proteome</keyword>
<dbReference type="PROSITE" id="PS50893">
    <property type="entry name" value="ABC_TRANSPORTER_2"/>
    <property type="match status" value="1"/>
</dbReference>
<evidence type="ECO:0000256" key="3">
    <source>
        <dbReference type="ARBA" id="ARBA00022448"/>
    </source>
</evidence>
<dbReference type="InterPro" id="IPR017871">
    <property type="entry name" value="ABC_transporter-like_CS"/>
</dbReference>
<keyword evidence="10 11" id="KW-0472">Membrane</keyword>
<dbReference type="Gene3D" id="3.40.50.300">
    <property type="entry name" value="P-loop containing nucleotide triphosphate hydrolases"/>
    <property type="match status" value="1"/>
</dbReference>
<keyword evidence="3" id="KW-0813">Transport</keyword>
<organism evidence="14 15">
    <name type="scientific">Mesorhizobium neociceri</name>
    <dbReference type="NCBI Taxonomy" id="1307853"/>
    <lineage>
        <taxon>Bacteria</taxon>
        <taxon>Pseudomonadati</taxon>
        <taxon>Pseudomonadota</taxon>
        <taxon>Alphaproteobacteria</taxon>
        <taxon>Hyphomicrobiales</taxon>
        <taxon>Phyllobacteriaceae</taxon>
        <taxon>Mesorhizobium</taxon>
    </lineage>
</organism>
<feature type="transmembrane region" description="Helical" evidence="11">
    <location>
        <begin position="53"/>
        <end position="71"/>
    </location>
</feature>
<evidence type="ECO:0000256" key="1">
    <source>
        <dbReference type="ARBA" id="ARBA00004651"/>
    </source>
</evidence>
<dbReference type="Pfam" id="PF00664">
    <property type="entry name" value="ABC_membrane"/>
    <property type="match status" value="1"/>
</dbReference>
<keyword evidence="9 11" id="KW-1133">Transmembrane helix</keyword>
<dbReference type="GO" id="GO:0016887">
    <property type="term" value="F:ATP hydrolysis activity"/>
    <property type="evidence" value="ECO:0007669"/>
    <property type="project" value="InterPro"/>
</dbReference>
<dbReference type="Proteomes" id="UP000558284">
    <property type="component" value="Unassembled WGS sequence"/>
</dbReference>
<keyword evidence="6 11" id="KW-0812">Transmembrane</keyword>
<dbReference type="PROSITE" id="PS50929">
    <property type="entry name" value="ABC_TM1F"/>
    <property type="match status" value="1"/>
</dbReference>
<feature type="transmembrane region" description="Helical" evidence="11">
    <location>
        <begin position="155"/>
        <end position="174"/>
    </location>
</feature>
<dbReference type="FunFam" id="3.40.50.300:FF:000221">
    <property type="entry name" value="Multidrug ABC transporter ATP-binding protein"/>
    <property type="match status" value="1"/>
</dbReference>
<evidence type="ECO:0000256" key="10">
    <source>
        <dbReference type="ARBA" id="ARBA00023136"/>
    </source>
</evidence>